<protein>
    <submittedName>
        <fullName evidence="3">Cytochrome oxidase maturation protein, cbb3-type</fullName>
    </submittedName>
</protein>
<dbReference type="EMBL" id="CP000792">
    <property type="protein sequence ID" value="ALF45184.1"/>
    <property type="molecule type" value="Genomic_DNA"/>
</dbReference>
<keyword evidence="2" id="KW-1133">Transmembrane helix</keyword>
<evidence type="ECO:0000313" key="4">
    <source>
        <dbReference type="Proteomes" id="UP000001121"/>
    </source>
</evidence>
<dbReference type="AlphaFoldDB" id="A0A0M4SL04"/>
<sequence>MDTTTLAMLVFISVLMGAALLFGVLWGIKNRQFEDYRKFLDGANLDGEDALNEVYALELRKKEALKKRLEASKNEHESKGEHDEADKKL</sequence>
<gene>
    <name evidence="3" type="primary">ccoS</name>
    <name evidence="3" type="ORF">CCC13826_2347</name>
</gene>
<proteinExistence type="predicted"/>
<evidence type="ECO:0000256" key="2">
    <source>
        <dbReference type="SAM" id="Phobius"/>
    </source>
</evidence>
<keyword evidence="2" id="KW-0812">Transmembrane</keyword>
<dbReference type="NCBIfam" id="TIGR00847">
    <property type="entry name" value="ccoS"/>
    <property type="match status" value="1"/>
</dbReference>
<name>A0A0M4SL04_CAMC1</name>
<dbReference type="STRING" id="360104.CCC13826_2347"/>
<dbReference type="KEGG" id="cco:CCC13826_2347"/>
<dbReference type="Pfam" id="PF03597">
    <property type="entry name" value="FixS"/>
    <property type="match status" value="1"/>
</dbReference>
<dbReference type="RefSeq" id="WP_155759011.1">
    <property type="nucleotide sequence ID" value="NC_009802.2"/>
</dbReference>
<dbReference type="InterPro" id="IPR004714">
    <property type="entry name" value="Cyt_oxidase_maturation_cbb3"/>
</dbReference>
<dbReference type="OrthoDB" id="5356320at2"/>
<accession>A0A0M4SL04</accession>
<reference evidence="4" key="1">
    <citation type="submission" date="2007-10" db="EMBL/GenBank/DDBJ databases">
        <title>Genome sequence of Campylobacter concisus 13826 isolated from human feces.</title>
        <authorList>
            <person name="Fouts D.E."/>
            <person name="Mongodin E.F."/>
            <person name="Puiu D."/>
            <person name="Sebastian Y."/>
            <person name="Miller W.G."/>
            <person name="Mandrell R.E."/>
            <person name="On S."/>
            <person name="Nelson K.E."/>
        </authorList>
    </citation>
    <scope>NUCLEOTIDE SEQUENCE [LARGE SCALE GENOMIC DNA]</scope>
    <source>
        <strain evidence="4">13826</strain>
    </source>
</reference>
<keyword evidence="2" id="KW-0472">Membrane</keyword>
<organism evidence="3 4">
    <name type="scientific">Campylobacter concisus (strain 13826)</name>
    <dbReference type="NCBI Taxonomy" id="360104"/>
    <lineage>
        <taxon>Bacteria</taxon>
        <taxon>Pseudomonadati</taxon>
        <taxon>Campylobacterota</taxon>
        <taxon>Epsilonproteobacteria</taxon>
        <taxon>Campylobacterales</taxon>
        <taxon>Campylobacteraceae</taxon>
        <taxon>Campylobacter</taxon>
    </lineage>
</organism>
<evidence type="ECO:0000256" key="1">
    <source>
        <dbReference type="SAM" id="MobiDB-lite"/>
    </source>
</evidence>
<evidence type="ECO:0000313" key="3">
    <source>
        <dbReference type="EMBL" id="ALF45184.1"/>
    </source>
</evidence>
<feature type="region of interest" description="Disordered" evidence="1">
    <location>
        <begin position="70"/>
        <end position="89"/>
    </location>
</feature>
<feature type="transmembrane region" description="Helical" evidence="2">
    <location>
        <begin position="6"/>
        <end position="28"/>
    </location>
</feature>
<dbReference type="Proteomes" id="UP000001121">
    <property type="component" value="Chromosome"/>
</dbReference>